<feature type="transmembrane region" description="Helical" evidence="6">
    <location>
        <begin position="369"/>
        <end position="391"/>
    </location>
</feature>
<dbReference type="AlphaFoldDB" id="G8NXD6"/>
<dbReference type="PANTHER" id="PTHR30250">
    <property type="entry name" value="PST FAMILY PREDICTED COLANIC ACID TRANSPORTER"/>
    <property type="match status" value="1"/>
</dbReference>
<dbReference type="EMBL" id="CP003130">
    <property type="protein sequence ID" value="AEU37843.1"/>
    <property type="molecule type" value="Genomic_DNA"/>
</dbReference>
<evidence type="ECO:0000256" key="3">
    <source>
        <dbReference type="ARBA" id="ARBA00022692"/>
    </source>
</evidence>
<feature type="transmembrane region" description="Helical" evidence="6">
    <location>
        <begin position="151"/>
        <end position="173"/>
    </location>
</feature>
<reference evidence="7 8" key="1">
    <citation type="submission" date="2011-11" db="EMBL/GenBank/DDBJ databases">
        <title>Complete sequence of Granulicella mallensis MP5ACTX8.</title>
        <authorList>
            <consortium name="US DOE Joint Genome Institute"/>
            <person name="Lucas S."/>
            <person name="Copeland A."/>
            <person name="Lapidus A."/>
            <person name="Cheng J.-F."/>
            <person name="Goodwin L."/>
            <person name="Pitluck S."/>
            <person name="Peters L."/>
            <person name="Lu M."/>
            <person name="Detter J.C."/>
            <person name="Han C."/>
            <person name="Tapia R."/>
            <person name="Land M."/>
            <person name="Hauser L."/>
            <person name="Kyrpides N."/>
            <person name="Ivanova N."/>
            <person name="Mikhailova N."/>
            <person name="Pagani I."/>
            <person name="Rawat S."/>
            <person name="Mannisto M."/>
            <person name="Haggblom M."/>
            <person name="Woyke T."/>
        </authorList>
    </citation>
    <scope>NUCLEOTIDE SEQUENCE [LARGE SCALE GENOMIC DNA]</scope>
    <source>
        <strain evidence="8">ATCC BAA-1857 / DSM 23137 / MP5ACTX8</strain>
    </source>
</reference>
<keyword evidence="2" id="KW-1003">Cell membrane</keyword>
<keyword evidence="8" id="KW-1185">Reference proteome</keyword>
<dbReference type="InterPro" id="IPR002797">
    <property type="entry name" value="Polysacc_synth"/>
</dbReference>
<keyword evidence="4 6" id="KW-1133">Transmembrane helix</keyword>
<accession>G8NXD6</accession>
<feature type="transmembrane region" description="Helical" evidence="6">
    <location>
        <begin position="119"/>
        <end position="144"/>
    </location>
</feature>
<feature type="transmembrane region" description="Helical" evidence="6">
    <location>
        <begin position="397"/>
        <end position="415"/>
    </location>
</feature>
<dbReference type="OrthoDB" id="6017905at2"/>
<dbReference type="Pfam" id="PF01943">
    <property type="entry name" value="Polysacc_synt"/>
    <property type="match status" value="1"/>
</dbReference>
<evidence type="ECO:0000256" key="5">
    <source>
        <dbReference type="ARBA" id="ARBA00023136"/>
    </source>
</evidence>
<proteinExistence type="predicted"/>
<feature type="transmembrane region" description="Helical" evidence="6">
    <location>
        <begin position="455"/>
        <end position="476"/>
    </location>
</feature>
<evidence type="ECO:0000256" key="2">
    <source>
        <dbReference type="ARBA" id="ARBA00022475"/>
    </source>
</evidence>
<dbReference type="PANTHER" id="PTHR30250:SF11">
    <property type="entry name" value="O-ANTIGEN TRANSPORTER-RELATED"/>
    <property type="match status" value="1"/>
</dbReference>
<dbReference type="HOGENOM" id="CLU_022017_7_3_0"/>
<sequence>MSQSPSLLRDVRHYLSGKVFLILLGFISFPIMTRMLSVADFGIVSLTLRIALLLTVLSKCGLQYSAARFYDHQTATPSHAASQKFYTTLVSAPALITFVVVAIYYLLIASIRHRIADPLFYNCLLLVPAVVVPRTLQSVLLSFLRNEGRSLLHSVLEVCTKALTICGFFALIFGNLRSAFYVLAITAIAEGTIVLWQLGTLVWRRMIHFSALDVGFVRSAVLFGAPLIAYELSSIVLDSGDRLLIRHYLGDVSLGYYSAAYNVSSYLQDTLVTPLNLAIVPIYMRLWNPKDSSPIRRFLSQGLSWFAVAACAMTGLAILCSKDAIVIVASAKFIEARHLLPILIPSLMIYGAHIFLTVGLILEKRTAAMAGLVALAAVVNVLLNIILIPRIGLAGGAWSTLLSYALLIGLLAVINQRILPLQLNFRLMLQAALATVVAAVPTSLIHTGLPIVSLVLRSSLFLLCFTLALAVMSLPFREAARAILMRKSMPLALPLGTGGNA</sequence>
<dbReference type="GO" id="GO:0005886">
    <property type="term" value="C:plasma membrane"/>
    <property type="evidence" value="ECO:0007669"/>
    <property type="project" value="UniProtKB-SubCell"/>
</dbReference>
<name>G8NXD6_GRAMM</name>
<evidence type="ECO:0000313" key="7">
    <source>
        <dbReference type="EMBL" id="AEU37843.1"/>
    </source>
</evidence>
<feature type="transmembrane region" description="Helical" evidence="6">
    <location>
        <begin position="20"/>
        <end position="37"/>
    </location>
</feature>
<feature type="transmembrane region" description="Helical" evidence="6">
    <location>
        <begin position="215"/>
        <end position="237"/>
    </location>
</feature>
<dbReference type="eggNOG" id="COG2244">
    <property type="taxonomic scope" value="Bacteria"/>
</dbReference>
<organism evidence="7 8">
    <name type="scientific">Granulicella mallensis (strain ATCC BAA-1857 / DSM 23137 / MP5ACTX8)</name>
    <dbReference type="NCBI Taxonomy" id="682795"/>
    <lineage>
        <taxon>Bacteria</taxon>
        <taxon>Pseudomonadati</taxon>
        <taxon>Acidobacteriota</taxon>
        <taxon>Terriglobia</taxon>
        <taxon>Terriglobales</taxon>
        <taxon>Acidobacteriaceae</taxon>
        <taxon>Granulicella</taxon>
    </lineage>
</organism>
<gene>
    <name evidence="7" type="ordered locus">AciX8_3548</name>
</gene>
<dbReference type="InterPro" id="IPR050833">
    <property type="entry name" value="Poly_Biosynth_Transport"/>
</dbReference>
<evidence type="ECO:0000313" key="8">
    <source>
        <dbReference type="Proteomes" id="UP000007113"/>
    </source>
</evidence>
<feature type="transmembrane region" description="Helical" evidence="6">
    <location>
        <begin position="85"/>
        <end position="107"/>
    </location>
</feature>
<dbReference type="Proteomes" id="UP000007113">
    <property type="component" value="Chromosome"/>
</dbReference>
<dbReference type="STRING" id="682795.AciX8_3548"/>
<comment type="subcellular location">
    <subcellularLocation>
        <location evidence="1">Cell membrane</location>
        <topology evidence="1">Multi-pass membrane protein</topology>
    </subcellularLocation>
</comment>
<feature type="transmembrane region" description="Helical" evidence="6">
    <location>
        <begin position="179"/>
        <end position="203"/>
    </location>
</feature>
<feature type="transmembrane region" description="Helical" evidence="6">
    <location>
        <begin position="339"/>
        <end position="362"/>
    </location>
</feature>
<feature type="transmembrane region" description="Helical" evidence="6">
    <location>
        <begin position="298"/>
        <end position="319"/>
    </location>
</feature>
<evidence type="ECO:0000256" key="6">
    <source>
        <dbReference type="SAM" id="Phobius"/>
    </source>
</evidence>
<dbReference type="KEGG" id="gma:AciX8_3548"/>
<feature type="transmembrane region" description="Helical" evidence="6">
    <location>
        <begin position="427"/>
        <end position="449"/>
    </location>
</feature>
<keyword evidence="3 6" id="KW-0812">Transmembrane</keyword>
<protein>
    <submittedName>
        <fullName evidence="7">Polysaccharide biosynthesis protein</fullName>
    </submittedName>
</protein>
<dbReference type="RefSeq" id="WP_014266717.1">
    <property type="nucleotide sequence ID" value="NC_016631.1"/>
</dbReference>
<evidence type="ECO:0000256" key="4">
    <source>
        <dbReference type="ARBA" id="ARBA00022989"/>
    </source>
</evidence>
<evidence type="ECO:0000256" key="1">
    <source>
        <dbReference type="ARBA" id="ARBA00004651"/>
    </source>
</evidence>
<keyword evidence="5 6" id="KW-0472">Membrane</keyword>